<dbReference type="AlphaFoldDB" id="A0A6Q2XJV6"/>
<feature type="region of interest" description="Disordered" evidence="2">
    <location>
        <begin position="399"/>
        <end position="431"/>
    </location>
</feature>
<evidence type="ECO:0000256" key="2">
    <source>
        <dbReference type="SAM" id="MobiDB-lite"/>
    </source>
</evidence>
<dbReference type="Pfam" id="PF15921">
    <property type="entry name" value="CCDC158"/>
    <property type="match status" value="3"/>
</dbReference>
<keyword evidence="1" id="KW-0175">Coiled coil</keyword>
<evidence type="ECO:0000313" key="4">
    <source>
        <dbReference type="Proteomes" id="UP000265140"/>
    </source>
</evidence>
<proteinExistence type="predicted"/>
<feature type="coiled-coil region" evidence="1">
    <location>
        <begin position="459"/>
        <end position="671"/>
    </location>
</feature>
<accession>A0A6Q2XJV6</accession>
<feature type="compositionally biased region" description="Basic and acidic residues" evidence="2">
    <location>
        <begin position="418"/>
        <end position="430"/>
    </location>
</feature>
<reference evidence="4" key="1">
    <citation type="journal article" date="2014" name="PLoS ONE">
        <title>The genome and linkage map of the northern pike (Esox lucius): conserved synteny revealed between the salmonid sister group and the Neoteleostei.</title>
        <authorList>
            <person name="Rondeau E.B."/>
            <person name="Minkley D.R."/>
            <person name="Leong J.S."/>
            <person name="Messmer A.M."/>
            <person name="Jantzen J.R."/>
            <person name="von Schalburg K.R."/>
            <person name="Lemon C."/>
            <person name="Bird N.H."/>
            <person name="Koop B.F."/>
        </authorList>
    </citation>
    <scope>NUCLEOTIDE SEQUENCE</scope>
</reference>
<dbReference type="GeneID" id="105014696"/>
<evidence type="ECO:0000313" key="3">
    <source>
        <dbReference type="Ensembl" id="ENSELUP00000053405.2"/>
    </source>
</evidence>
<dbReference type="OrthoDB" id="10072099at2759"/>
<sequence>MLPHPSHWASPNGEITTVHVRFIHLVVNHPTPMNLIVGSLESSEVLSQYQQCVIQPPTYGLALEVVRSGVTFPGKDVLENAIEDYFQQLSDLQNQMRETHEIHEQQKFIFHQSIINLQTMLQEVHTEKDCLSDLRMKESRKQTKVIGKMHAMIQELQATERTGHQRLLKAEDEAKSQCRRAESLERTLQEVYSTLSAYDKRTGSCSFTIQQALGEAVGRLLQDLEHENHSLRERLLQVEEEMETWQGKAEILLKGQRERKENGCQISVYHRQIIELEVALSILRSDLQDAQQRHEDKVGVLEKQLDEARSQVVKAQRGTERSLQHAEELDLQLCQLTGQSELRQVCKELSLEREQTSGLWEKATGHRETVDGLHDELEVQQLELMSQSLLDERNRKLKEAQRGQARPVEGCGGALGPKTEERKGEDKENRVNFPRLQMENTPQATVRDGHSLDPLHNKINEQKLEIQQLRAGLEQRELRLSVLEQECRLKQASLSKQTLCVEGLTLEKQQLTAELERQHSQLVCLTEEYEEHKKLQSIKSEEQGVLVSLKTQLKTTRAELDQARITLMTLEGVDGHGLKIAMGMQKQITDRREQIDTLQGQIQILEETLDQLTKEKHCQSMENKCRIQELASVTEEKRQLAAEVDTLRSLEKQLREKVAKLENTLHKMSESFVNCQDVIQMHEQEFVRLKLQHALDIKELQGQNRRTTGNAQCSTLSSPTCWSSLHSTQHDFKSLVQLKPQQLLGSSTLELKTPVKELQGGISENPRPHTNKSTQSILRRSAPEKEHQTTLNEGTNSVTSNIKSTTKATYSRTTDLDKQNLYSNFLSKSHNLPFAASLPCNTSSPRALAVGRRSPVHSLLTSDPNPTP</sequence>
<evidence type="ECO:0000256" key="1">
    <source>
        <dbReference type="SAM" id="Coils"/>
    </source>
</evidence>
<dbReference type="Bgee" id="ENSELUG00000014400">
    <property type="expression patterns" value="Expressed in testis and 12 other cell types or tissues"/>
</dbReference>
<reference evidence="3" key="4">
    <citation type="submission" date="2025-09" db="UniProtKB">
        <authorList>
            <consortium name="Ensembl"/>
        </authorList>
    </citation>
    <scope>IDENTIFICATION</scope>
</reference>
<feature type="coiled-coil region" evidence="1">
    <location>
        <begin position="273"/>
        <end position="311"/>
    </location>
</feature>
<feature type="region of interest" description="Disordered" evidence="2">
    <location>
        <begin position="758"/>
        <end position="799"/>
    </location>
</feature>
<dbReference type="GeneTree" id="ENSGT00390000013339"/>
<feature type="region of interest" description="Disordered" evidence="2">
    <location>
        <begin position="841"/>
        <end position="868"/>
    </location>
</feature>
<dbReference type="Ensembl" id="ENSELUT00000085524.2">
    <property type="protein sequence ID" value="ENSELUP00000053405.2"/>
    <property type="gene ID" value="ENSELUG00000014400.3"/>
</dbReference>
<feature type="coiled-coil region" evidence="1">
    <location>
        <begin position="75"/>
        <end position="102"/>
    </location>
</feature>
<feature type="compositionally biased region" description="Polar residues" evidence="2">
    <location>
        <begin position="789"/>
        <end position="799"/>
    </location>
</feature>
<keyword evidence="4" id="KW-1185">Reference proteome</keyword>
<dbReference type="RefSeq" id="XP_019908334.2">
    <property type="nucleotide sequence ID" value="XM_020052775.2"/>
</dbReference>
<feature type="coiled-coil region" evidence="1">
    <location>
        <begin position="221"/>
        <end position="248"/>
    </location>
</feature>
<feature type="compositionally biased region" description="Polar residues" evidence="2">
    <location>
        <begin position="859"/>
        <end position="868"/>
    </location>
</feature>
<organism evidence="3 4">
    <name type="scientific">Esox lucius</name>
    <name type="common">Northern pike</name>
    <dbReference type="NCBI Taxonomy" id="8010"/>
    <lineage>
        <taxon>Eukaryota</taxon>
        <taxon>Metazoa</taxon>
        <taxon>Chordata</taxon>
        <taxon>Craniata</taxon>
        <taxon>Vertebrata</taxon>
        <taxon>Euteleostomi</taxon>
        <taxon>Actinopterygii</taxon>
        <taxon>Neopterygii</taxon>
        <taxon>Teleostei</taxon>
        <taxon>Protacanthopterygii</taxon>
        <taxon>Esociformes</taxon>
        <taxon>Esocidae</taxon>
        <taxon>Esox</taxon>
    </lineage>
</organism>
<evidence type="ECO:0008006" key="5">
    <source>
        <dbReference type="Google" id="ProtNLM"/>
    </source>
</evidence>
<dbReference type="PANTHER" id="PTHR47615">
    <property type="entry name" value="COILED-COIL DOMAIN-CONTAINING PROTEIN 158"/>
    <property type="match status" value="1"/>
</dbReference>
<name>A0A6Q2XJV6_ESOLU</name>
<dbReference type="InterPro" id="IPR031809">
    <property type="entry name" value="CCDC158"/>
</dbReference>
<protein>
    <recommendedName>
        <fullName evidence="5">Coiled-coil domain-containing protein 158-like</fullName>
    </recommendedName>
</protein>
<dbReference type="PANTHER" id="PTHR47615:SF1">
    <property type="entry name" value="COILED-COIL DOMAIN-CONTAINING PROTEIN 158"/>
    <property type="match status" value="1"/>
</dbReference>
<dbReference type="Proteomes" id="UP000265140">
    <property type="component" value="Chromosome 13"/>
</dbReference>
<reference evidence="3" key="2">
    <citation type="submission" date="2020-02" db="EMBL/GenBank/DDBJ databases">
        <title>Esox lucius (northern pike) genome, fEsoLuc1, primary haplotype.</title>
        <authorList>
            <person name="Myers G."/>
            <person name="Karagic N."/>
            <person name="Meyer A."/>
            <person name="Pippel M."/>
            <person name="Reichard M."/>
            <person name="Winkler S."/>
            <person name="Tracey A."/>
            <person name="Sims Y."/>
            <person name="Howe K."/>
            <person name="Rhie A."/>
            <person name="Formenti G."/>
            <person name="Durbin R."/>
            <person name="Fedrigo O."/>
            <person name="Jarvis E.D."/>
        </authorList>
    </citation>
    <scope>NUCLEOTIDE SEQUENCE [LARGE SCALE GENOMIC DNA]</scope>
</reference>
<reference evidence="3" key="3">
    <citation type="submission" date="2025-08" db="UniProtKB">
        <authorList>
            <consortium name="Ensembl"/>
        </authorList>
    </citation>
    <scope>IDENTIFICATION</scope>
</reference>